<dbReference type="Proteomes" id="UP000613208">
    <property type="component" value="Unassembled WGS sequence"/>
</dbReference>
<dbReference type="CDD" id="cd00093">
    <property type="entry name" value="HTH_XRE"/>
    <property type="match status" value="1"/>
</dbReference>
<dbReference type="RefSeq" id="WP_201310262.1">
    <property type="nucleotide sequence ID" value="NZ_BLYI01000024.1"/>
</dbReference>
<dbReference type="EMBL" id="BLYI01000024">
    <property type="protein sequence ID" value="GFO84535.1"/>
    <property type="molecule type" value="Genomic_DNA"/>
</dbReference>
<feature type="domain" description="HTH cro/C1-type" evidence="1">
    <location>
        <begin position="8"/>
        <end position="63"/>
    </location>
</feature>
<accession>A0A916VCC6</accession>
<dbReference type="SUPFAM" id="SSF47413">
    <property type="entry name" value="lambda repressor-like DNA-binding domains"/>
    <property type="match status" value="1"/>
</dbReference>
<gene>
    <name evidence="2" type="ORF">ANBU17_08820</name>
</gene>
<dbReference type="InterPro" id="IPR010982">
    <property type="entry name" value="Lambda_DNA-bd_dom_sf"/>
</dbReference>
<keyword evidence="3" id="KW-1185">Reference proteome</keyword>
<proteinExistence type="predicted"/>
<evidence type="ECO:0000313" key="2">
    <source>
        <dbReference type="EMBL" id="GFO84535.1"/>
    </source>
</evidence>
<reference evidence="2" key="1">
    <citation type="submission" date="2020-06" db="EMBL/GenBank/DDBJ databases">
        <title>Characterization of fructooligosaccharide metabolism and fructooligosaccharide-degrading enzymes in human commensal butyrate producers.</title>
        <authorList>
            <person name="Tanno H."/>
            <person name="Fujii T."/>
            <person name="Hirano K."/>
            <person name="Maeno S."/>
            <person name="Tonozuka T."/>
            <person name="Sakamoto M."/>
            <person name="Ohkuma M."/>
            <person name="Tochio T."/>
            <person name="Endo A."/>
        </authorList>
    </citation>
    <scope>NUCLEOTIDE SEQUENCE</scope>
    <source>
        <strain evidence="2">JCM 17466</strain>
    </source>
</reference>
<dbReference type="PROSITE" id="PS50943">
    <property type="entry name" value="HTH_CROC1"/>
    <property type="match status" value="1"/>
</dbReference>
<name>A0A916VCC6_9FIRM</name>
<dbReference type="Pfam" id="PF13443">
    <property type="entry name" value="HTH_26"/>
    <property type="match status" value="1"/>
</dbReference>
<evidence type="ECO:0000313" key="3">
    <source>
        <dbReference type="Proteomes" id="UP000613208"/>
    </source>
</evidence>
<protein>
    <recommendedName>
        <fullName evidence="1">HTH cro/C1-type domain-containing protein</fullName>
    </recommendedName>
</protein>
<organism evidence="2 3">
    <name type="scientific">Anaerostipes butyraticus</name>
    <dbReference type="NCBI Taxonomy" id="645466"/>
    <lineage>
        <taxon>Bacteria</taxon>
        <taxon>Bacillati</taxon>
        <taxon>Bacillota</taxon>
        <taxon>Clostridia</taxon>
        <taxon>Lachnospirales</taxon>
        <taxon>Lachnospiraceae</taxon>
        <taxon>Anaerostipes</taxon>
    </lineage>
</organism>
<dbReference type="AlphaFoldDB" id="A0A916VCC6"/>
<dbReference type="GO" id="GO:0003677">
    <property type="term" value="F:DNA binding"/>
    <property type="evidence" value="ECO:0007669"/>
    <property type="project" value="InterPro"/>
</dbReference>
<dbReference type="InterPro" id="IPR001387">
    <property type="entry name" value="Cro/C1-type_HTH"/>
</dbReference>
<dbReference type="Gene3D" id="1.10.260.40">
    <property type="entry name" value="lambda repressor-like DNA-binding domains"/>
    <property type="match status" value="1"/>
</dbReference>
<dbReference type="SMART" id="SM00530">
    <property type="entry name" value="HTH_XRE"/>
    <property type="match status" value="1"/>
</dbReference>
<evidence type="ECO:0000259" key="1">
    <source>
        <dbReference type="PROSITE" id="PS50943"/>
    </source>
</evidence>
<comment type="caution">
    <text evidence="2">The sequence shown here is derived from an EMBL/GenBank/DDBJ whole genome shotgun (WGS) entry which is preliminary data.</text>
</comment>
<sequence>MSIFSDKLKEYMKQKNEKVYSLSQMCDISRANMYKIVQGTRHPANVEMVYRIADALGLSPYEKRGLIESYQITMIGKDIYEERSYIVHLISSLKKHRNLPVEWGQSKENPETQGKKKFLYGKKNVNGEIRKIIKREAQKESGKICVIGQPDYAFIQQMLISYCENKNVEIQHIICMESRENGERNTYNLSNFTHISPFLISECKYKAYYYYDNVQSHFYNLNLLPCVIVAGDEVIQGTSDYEYAIYDCSRERVNVFHKMFQDFLKRTSKIFRISQNLEEAGRWISMHKIDAVLSCDYAGYLFMEKWKGKTAKNLKIFISEEETKDASFNKWKIEEEKRDSWRDSLLEKKGKSCKIHSELFPVPENFLMLTETGGNILLIFEKENQNWGVLEIYETSIKKSMYQFLENLDKSLLAEHL</sequence>